<feature type="domain" description="DUF7134" evidence="13">
    <location>
        <begin position="9"/>
        <end position="172"/>
    </location>
</feature>
<dbReference type="PANTHER" id="PTHR24421:SF10">
    <property type="entry name" value="NITRATE_NITRITE SENSOR PROTEIN NARQ"/>
    <property type="match status" value="1"/>
</dbReference>
<evidence type="ECO:0000313" key="18">
    <source>
        <dbReference type="Proteomes" id="UP000386281"/>
    </source>
</evidence>
<keyword evidence="8" id="KW-0902">Two-component regulatory system</keyword>
<dbReference type="Gene3D" id="1.20.5.1930">
    <property type="match status" value="1"/>
</dbReference>
<dbReference type="InterPro" id="IPR011712">
    <property type="entry name" value="Sig_transdc_His_kin_sub3_dim/P"/>
</dbReference>
<dbReference type="Proteomes" id="UP000594979">
    <property type="component" value="Chromosome"/>
</dbReference>
<dbReference type="EC" id="2.7.13.3" evidence="2"/>
<evidence type="ECO:0000259" key="11">
    <source>
        <dbReference type="Pfam" id="PF02518"/>
    </source>
</evidence>
<dbReference type="KEGG" id="bcau:I6G59_03255"/>
<sequence>MADPITIEERRPRVGDWYLVAALAIGSAVFAALYDAGGFWPFEVPLWMACTASVAVALPLPWRRLHPSVTAWLISAIYVTAQFLGAMEPGVSQIALFMGTYAIGAWQSDRRSAFLSRLLLCVAIFASLIVGAVIELSNLGSLTVLQYAANSGITVLINIIFFGGAWLFGDRAWNQRLLLAELRRANNEVRRQGRQLADQALDLERVRIARELHDGVAHHIAGVSIHAAAARRSMERNPDRARESLGIIESSTRETVEELRTLVHTLRDSGNPTAPTTDGAGNPGLGDLPELFDNARRNGQRLEFRTLGEPRPLTPIMELSVYRVIQESLTNCHRYAGADAEVEVRLRYCDAELEVEVSDARRRTASTGHLPETDADATVSHHAPGQETGSAASVGTGLGIIGMRERMSALGGTLEAGPKSRGGWLVRARLPYPLRSGNRSGTVDATDTPDPSGDPAVDAASARTPDELAPAEVSP</sequence>
<evidence type="ECO:0000256" key="8">
    <source>
        <dbReference type="ARBA" id="ARBA00023012"/>
    </source>
</evidence>
<keyword evidence="3" id="KW-0597">Phosphoprotein</keyword>
<dbReference type="GO" id="GO:0000155">
    <property type="term" value="F:phosphorelay sensor kinase activity"/>
    <property type="evidence" value="ECO:0007669"/>
    <property type="project" value="InterPro"/>
</dbReference>
<evidence type="ECO:0000259" key="12">
    <source>
        <dbReference type="Pfam" id="PF07730"/>
    </source>
</evidence>
<keyword evidence="10" id="KW-0812">Transmembrane</keyword>
<gene>
    <name evidence="16" type="primary">nreB_3</name>
    <name evidence="14" type="ORF">B8X04_02075</name>
    <name evidence="15" type="ORF">I6G59_03255</name>
    <name evidence="16" type="ORF">NCTC12391_03159</name>
</gene>
<protein>
    <recommendedName>
        <fullName evidence="2">histidine kinase</fullName>
        <ecNumber evidence="2">2.7.13.3</ecNumber>
    </recommendedName>
</protein>
<keyword evidence="5" id="KW-0547">Nucleotide-binding</keyword>
<evidence type="ECO:0000256" key="5">
    <source>
        <dbReference type="ARBA" id="ARBA00022741"/>
    </source>
</evidence>
<dbReference type="SUPFAM" id="SSF55874">
    <property type="entry name" value="ATPase domain of HSP90 chaperone/DNA topoisomerase II/histidine kinase"/>
    <property type="match status" value="1"/>
</dbReference>
<dbReference type="Proteomes" id="UP000386281">
    <property type="component" value="Unassembled WGS sequence"/>
</dbReference>
<name>A0A269ZG48_9MICO</name>
<dbReference type="InterPro" id="IPR036890">
    <property type="entry name" value="HATPase_C_sf"/>
</dbReference>
<evidence type="ECO:0000313" key="14">
    <source>
        <dbReference type="EMBL" id="PAK96715.1"/>
    </source>
</evidence>
<keyword evidence="10" id="KW-1133">Transmembrane helix</keyword>
<dbReference type="GO" id="GO:0016020">
    <property type="term" value="C:membrane"/>
    <property type="evidence" value="ECO:0007669"/>
    <property type="project" value="InterPro"/>
</dbReference>
<dbReference type="InterPro" id="IPR003594">
    <property type="entry name" value="HATPase_dom"/>
</dbReference>
<evidence type="ECO:0000313" key="19">
    <source>
        <dbReference type="Proteomes" id="UP000594979"/>
    </source>
</evidence>
<evidence type="ECO:0000256" key="7">
    <source>
        <dbReference type="ARBA" id="ARBA00022840"/>
    </source>
</evidence>
<dbReference type="PANTHER" id="PTHR24421">
    <property type="entry name" value="NITRATE/NITRITE SENSOR PROTEIN NARX-RELATED"/>
    <property type="match status" value="1"/>
</dbReference>
<feature type="transmembrane region" description="Helical" evidence="10">
    <location>
        <begin position="17"/>
        <end position="34"/>
    </location>
</feature>
<evidence type="ECO:0000313" key="17">
    <source>
        <dbReference type="Proteomes" id="UP000216867"/>
    </source>
</evidence>
<proteinExistence type="predicted"/>
<dbReference type="Pfam" id="PF07730">
    <property type="entry name" value="HisKA_3"/>
    <property type="match status" value="1"/>
</dbReference>
<dbReference type="EMBL" id="CAACXN010000016">
    <property type="protein sequence ID" value="VEW15008.1"/>
    <property type="molecule type" value="Genomic_DNA"/>
</dbReference>
<evidence type="ECO:0000256" key="1">
    <source>
        <dbReference type="ARBA" id="ARBA00000085"/>
    </source>
</evidence>
<feature type="domain" description="Signal transduction histidine kinase subgroup 3 dimerisation and phosphoacceptor" evidence="12">
    <location>
        <begin position="204"/>
        <end position="269"/>
    </location>
</feature>
<evidence type="ECO:0000313" key="15">
    <source>
        <dbReference type="EMBL" id="QPS34365.1"/>
    </source>
</evidence>
<feature type="transmembrane region" description="Helical" evidence="10">
    <location>
        <begin position="46"/>
        <end position="62"/>
    </location>
</feature>
<keyword evidence="6 14" id="KW-0418">Kinase</keyword>
<dbReference type="CDD" id="cd16917">
    <property type="entry name" value="HATPase_UhpB-NarQ-NarX-like"/>
    <property type="match status" value="1"/>
</dbReference>
<dbReference type="Gene3D" id="3.30.565.10">
    <property type="entry name" value="Histidine kinase-like ATPase, C-terminal domain"/>
    <property type="match status" value="1"/>
</dbReference>
<feature type="transmembrane region" description="Helical" evidence="10">
    <location>
        <begin position="114"/>
        <end position="134"/>
    </location>
</feature>
<dbReference type="InterPro" id="IPR050482">
    <property type="entry name" value="Sensor_HK_TwoCompSys"/>
</dbReference>
<dbReference type="Pfam" id="PF23539">
    <property type="entry name" value="DUF7134"/>
    <property type="match status" value="1"/>
</dbReference>
<keyword evidence="10" id="KW-0472">Membrane</keyword>
<feature type="transmembrane region" description="Helical" evidence="10">
    <location>
        <begin position="69"/>
        <end position="85"/>
    </location>
</feature>
<reference evidence="16 18" key="2">
    <citation type="submission" date="2019-02" db="EMBL/GenBank/DDBJ databases">
        <authorList>
            <consortium name="Pathogen Informatics"/>
        </authorList>
    </citation>
    <scope>NUCLEOTIDE SEQUENCE [LARGE SCALE GENOMIC DNA]</scope>
    <source>
        <strain evidence="16 18">3012STDY7078520</strain>
    </source>
</reference>
<dbReference type="GO" id="GO:0046983">
    <property type="term" value="F:protein dimerization activity"/>
    <property type="evidence" value="ECO:0007669"/>
    <property type="project" value="InterPro"/>
</dbReference>
<evidence type="ECO:0000256" key="9">
    <source>
        <dbReference type="SAM" id="MobiDB-lite"/>
    </source>
</evidence>
<reference evidence="14 17" key="1">
    <citation type="submission" date="2017-04" db="EMBL/GenBank/DDBJ databases">
        <title>Kefir bacterial isolates.</title>
        <authorList>
            <person name="Kim Y."/>
            <person name="Blasche S."/>
            <person name="Patil K.R."/>
        </authorList>
    </citation>
    <scope>NUCLEOTIDE SEQUENCE [LARGE SCALE GENOMIC DNA]</scope>
    <source>
        <strain evidence="14 17">OG2</strain>
    </source>
</reference>
<dbReference type="InterPro" id="IPR055558">
    <property type="entry name" value="DUF7134"/>
</dbReference>
<feature type="domain" description="Histidine kinase/HSP90-like ATPase" evidence="11">
    <location>
        <begin position="319"/>
        <end position="432"/>
    </location>
</feature>
<evidence type="ECO:0000256" key="4">
    <source>
        <dbReference type="ARBA" id="ARBA00022679"/>
    </source>
</evidence>
<keyword evidence="7" id="KW-0067">ATP-binding</keyword>
<evidence type="ECO:0000256" key="2">
    <source>
        <dbReference type="ARBA" id="ARBA00012438"/>
    </source>
</evidence>
<reference evidence="15 19" key="3">
    <citation type="submission" date="2020-12" db="EMBL/GenBank/DDBJ databases">
        <title>FDA dAtabase for Regulatory Grade micrObial Sequences (FDA-ARGOS): Supporting development and validation of Infectious Disease Dx tests.</title>
        <authorList>
            <person name="Sproer C."/>
            <person name="Gronow S."/>
            <person name="Severitt S."/>
            <person name="Schroder I."/>
            <person name="Tallon L."/>
            <person name="Sadzewicz L."/>
            <person name="Zhao X."/>
            <person name="Boylan J."/>
            <person name="Ott S."/>
            <person name="Bowen H."/>
            <person name="Vavikolanu K."/>
            <person name="Mehta A."/>
            <person name="Aluvathingal J."/>
            <person name="Nadendla S."/>
            <person name="Lowell S."/>
            <person name="Myers T."/>
            <person name="Yan Y."/>
            <person name="Sichtig H."/>
        </authorList>
    </citation>
    <scope>NUCLEOTIDE SEQUENCE [LARGE SCALE GENOMIC DNA]</scope>
    <source>
        <strain evidence="15 19">FDAARGOS_902</strain>
    </source>
</reference>
<accession>A0A269ZG48</accession>
<dbReference type="AlphaFoldDB" id="A0A269ZG48"/>
<feature type="transmembrane region" description="Helical" evidence="10">
    <location>
        <begin position="146"/>
        <end position="168"/>
    </location>
</feature>
<evidence type="ECO:0000256" key="3">
    <source>
        <dbReference type="ARBA" id="ARBA00022553"/>
    </source>
</evidence>
<comment type="catalytic activity">
    <reaction evidence="1">
        <text>ATP + protein L-histidine = ADP + protein N-phospho-L-histidine.</text>
        <dbReference type="EC" id="2.7.13.3"/>
    </reaction>
</comment>
<evidence type="ECO:0000259" key="13">
    <source>
        <dbReference type="Pfam" id="PF23539"/>
    </source>
</evidence>
<evidence type="ECO:0000256" key="10">
    <source>
        <dbReference type="SAM" id="Phobius"/>
    </source>
</evidence>
<evidence type="ECO:0000256" key="6">
    <source>
        <dbReference type="ARBA" id="ARBA00022777"/>
    </source>
</evidence>
<dbReference type="RefSeq" id="WP_095375311.1">
    <property type="nucleotide sequence ID" value="NZ_CAACXN010000016.1"/>
</dbReference>
<organism evidence="14 17">
    <name type="scientific">Brevibacterium casei</name>
    <dbReference type="NCBI Taxonomy" id="33889"/>
    <lineage>
        <taxon>Bacteria</taxon>
        <taxon>Bacillati</taxon>
        <taxon>Actinomycetota</taxon>
        <taxon>Actinomycetes</taxon>
        <taxon>Micrococcales</taxon>
        <taxon>Brevibacteriaceae</taxon>
        <taxon>Brevibacterium</taxon>
    </lineage>
</organism>
<dbReference type="GO" id="GO:0005524">
    <property type="term" value="F:ATP binding"/>
    <property type="evidence" value="ECO:0007669"/>
    <property type="project" value="UniProtKB-KW"/>
</dbReference>
<dbReference type="EMBL" id="NCWY01000002">
    <property type="protein sequence ID" value="PAK96715.1"/>
    <property type="molecule type" value="Genomic_DNA"/>
</dbReference>
<keyword evidence="4 16" id="KW-0808">Transferase</keyword>
<dbReference type="EMBL" id="CP065682">
    <property type="protein sequence ID" value="QPS34365.1"/>
    <property type="molecule type" value="Genomic_DNA"/>
</dbReference>
<feature type="region of interest" description="Disordered" evidence="9">
    <location>
        <begin position="435"/>
        <end position="475"/>
    </location>
</feature>
<dbReference type="Pfam" id="PF02518">
    <property type="entry name" value="HATPase_c"/>
    <property type="match status" value="1"/>
</dbReference>
<evidence type="ECO:0000313" key="16">
    <source>
        <dbReference type="EMBL" id="VEW15008.1"/>
    </source>
</evidence>
<dbReference type="Proteomes" id="UP000216867">
    <property type="component" value="Unassembled WGS sequence"/>
</dbReference>
<feature type="region of interest" description="Disordered" evidence="9">
    <location>
        <begin position="360"/>
        <end position="394"/>
    </location>
</feature>